<reference evidence="7" key="1">
    <citation type="submission" date="2023-06" db="EMBL/GenBank/DDBJ databases">
        <title>MT1 and MT2 Draft Genomes of Novel Species.</title>
        <authorList>
            <person name="Venkateswaran K."/>
        </authorList>
    </citation>
    <scope>NUCLEOTIDE SEQUENCE</scope>
    <source>
        <strain evidence="7">F6_8S_P_1B</strain>
    </source>
</reference>
<dbReference type="Pfam" id="PF04616">
    <property type="entry name" value="Glyco_hydro_43"/>
    <property type="match status" value="1"/>
</dbReference>
<dbReference type="Proteomes" id="UP001174208">
    <property type="component" value="Unassembled WGS sequence"/>
</dbReference>
<dbReference type="RefSeq" id="WP_301209888.1">
    <property type="nucleotide sequence ID" value="NZ_JAROCF010000001.1"/>
</dbReference>
<accession>A0ABT8K6J1</accession>
<keyword evidence="2" id="KW-0624">Polysaccharide degradation</keyword>
<evidence type="ECO:0000256" key="5">
    <source>
        <dbReference type="ARBA" id="ARBA00023295"/>
    </source>
</evidence>
<dbReference type="InterPro" id="IPR006710">
    <property type="entry name" value="Glyco_hydro_43"/>
</dbReference>
<keyword evidence="8" id="KW-1185">Reference proteome</keyword>
<dbReference type="PANTHER" id="PTHR43772:SF2">
    <property type="entry name" value="PUTATIVE (AFU_ORTHOLOGUE AFUA_2G04480)-RELATED"/>
    <property type="match status" value="1"/>
</dbReference>
<organism evidence="7 8">
    <name type="scientific">Leifsonia williamsii</name>
    <dbReference type="NCBI Taxonomy" id="3035919"/>
    <lineage>
        <taxon>Bacteria</taxon>
        <taxon>Bacillati</taxon>
        <taxon>Actinomycetota</taxon>
        <taxon>Actinomycetes</taxon>
        <taxon>Micrococcales</taxon>
        <taxon>Microbacteriaceae</taxon>
        <taxon>Leifsonia</taxon>
    </lineage>
</organism>
<keyword evidence="4" id="KW-0119">Carbohydrate metabolism</keyword>
<sequence>MTEQHLRVAEHWGPVWEGYFADPFVLRLPGGGYAAYGTHPGREDERVFEALLSPDLVEWRSAGAVLERLPESFGEDYWAPEVAFGGGAYWMYYSVGRGIDGHHLRVARAERPEGPFRDLGVDLTPGEVFAIDAHPFRDDDGRWYLFFARDVLDHERPGTHLAVAPLDASMTSFAGPVVAALAPNADWQLYERDRDIHGRRYDWHTLEGPAVLRRDGRYWLTYSGGAWTGPGYAVGVAVADHPLGPWEHVDQPPLLSTRDDLRGPGHNSLTIAPDGSDIIAFHSWDAEATRRMLHLGRLEYSEG</sequence>
<evidence type="ECO:0000313" key="8">
    <source>
        <dbReference type="Proteomes" id="UP001174208"/>
    </source>
</evidence>
<gene>
    <name evidence="7" type="ORF">P5G50_01310</name>
</gene>
<evidence type="ECO:0000256" key="4">
    <source>
        <dbReference type="ARBA" id="ARBA00023277"/>
    </source>
</evidence>
<dbReference type="GO" id="GO:0016787">
    <property type="term" value="F:hydrolase activity"/>
    <property type="evidence" value="ECO:0007669"/>
    <property type="project" value="UniProtKB-KW"/>
</dbReference>
<evidence type="ECO:0000256" key="2">
    <source>
        <dbReference type="ARBA" id="ARBA00022651"/>
    </source>
</evidence>
<comment type="similarity">
    <text evidence="1 6">Belongs to the glycosyl hydrolase 43 family.</text>
</comment>
<dbReference type="CDD" id="cd08991">
    <property type="entry name" value="GH43_HoAraf43-like"/>
    <property type="match status" value="1"/>
</dbReference>
<name>A0ABT8K6J1_9MICO</name>
<evidence type="ECO:0000256" key="3">
    <source>
        <dbReference type="ARBA" id="ARBA00022801"/>
    </source>
</evidence>
<keyword evidence="2" id="KW-0858">Xylan degradation</keyword>
<dbReference type="EMBL" id="JAROCF010000001">
    <property type="protein sequence ID" value="MDN4613075.1"/>
    <property type="molecule type" value="Genomic_DNA"/>
</dbReference>
<keyword evidence="5 6" id="KW-0326">Glycosidase</keyword>
<dbReference type="PANTHER" id="PTHR43772">
    <property type="entry name" value="ENDO-1,4-BETA-XYLANASE"/>
    <property type="match status" value="1"/>
</dbReference>
<protein>
    <submittedName>
        <fullName evidence="7">Glycoside hydrolase family 43 protein</fullName>
    </submittedName>
</protein>
<dbReference type="SUPFAM" id="SSF75005">
    <property type="entry name" value="Arabinanase/levansucrase/invertase"/>
    <property type="match status" value="1"/>
</dbReference>
<evidence type="ECO:0000256" key="6">
    <source>
        <dbReference type="RuleBase" id="RU361187"/>
    </source>
</evidence>
<dbReference type="InterPro" id="IPR023296">
    <property type="entry name" value="Glyco_hydro_beta-prop_sf"/>
</dbReference>
<comment type="caution">
    <text evidence="7">The sequence shown here is derived from an EMBL/GenBank/DDBJ whole genome shotgun (WGS) entry which is preliminary data.</text>
</comment>
<dbReference type="InterPro" id="IPR052176">
    <property type="entry name" value="Glycosyl_Hydrlase_43_Enz"/>
</dbReference>
<proteinExistence type="inferred from homology"/>
<keyword evidence="3 6" id="KW-0378">Hydrolase</keyword>
<evidence type="ECO:0000256" key="1">
    <source>
        <dbReference type="ARBA" id="ARBA00009865"/>
    </source>
</evidence>
<dbReference type="Gene3D" id="2.115.10.20">
    <property type="entry name" value="Glycosyl hydrolase domain, family 43"/>
    <property type="match status" value="1"/>
</dbReference>
<evidence type="ECO:0000313" key="7">
    <source>
        <dbReference type="EMBL" id="MDN4613075.1"/>
    </source>
</evidence>